<keyword evidence="1" id="KW-0812">Transmembrane</keyword>
<dbReference type="EMBL" id="JAGVWE010000002">
    <property type="protein sequence ID" value="MBS3062633.1"/>
    <property type="molecule type" value="Genomic_DNA"/>
</dbReference>
<dbReference type="EMBL" id="DUGH01000085">
    <property type="protein sequence ID" value="HIH16449.1"/>
    <property type="molecule type" value="Genomic_DNA"/>
</dbReference>
<feature type="transmembrane region" description="Helical" evidence="1">
    <location>
        <begin position="12"/>
        <end position="34"/>
    </location>
</feature>
<reference evidence="2" key="1">
    <citation type="journal article" date="2020" name="bioRxiv">
        <title>A rank-normalized archaeal taxonomy based on genome phylogeny resolves widespread incomplete and uneven classifications.</title>
        <authorList>
            <person name="Rinke C."/>
            <person name="Chuvochina M."/>
            <person name="Mussig A.J."/>
            <person name="Chaumeil P.-A."/>
            <person name="Waite D.W."/>
            <person name="Whitman W.B."/>
            <person name="Parks D.H."/>
            <person name="Hugenholtz P."/>
        </authorList>
    </citation>
    <scope>NUCLEOTIDE SEQUENCE</scope>
    <source>
        <strain evidence="2">UBA10219</strain>
    </source>
</reference>
<dbReference type="AlphaFoldDB" id="A0A7J4JIM0"/>
<name>A0A7J4JIM0_9ARCH</name>
<evidence type="ECO:0000313" key="3">
    <source>
        <dbReference type="EMBL" id="MBS3062633.1"/>
    </source>
</evidence>
<keyword evidence="1" id="KW-1133">Transmembrane helix</keyword>
<protein>
    <submittedName>
        <fullName evidence="2">Uncharacterized protein</fullName>
    </submittedName>
</protein>
<feature type="transmembrane region" description="Helical" evidence="1">
    <location>
        <begin position="40"/>
        <end position="62"/>
    </location>
</feature>
<organism evidence="2 4">
    <name type="scientific">Candidatus Iainarchaeum sp</name>
    <dbReference type="NCBI Taxonomy" id="3101447"/>
    <lineage>
        <taxon>Archaea</taxon>
        <taxon>Candidatus Iainarchaeota</taxon>
        <taxon>Candidatus Iainarchaeia</taxon>
        <taxon>Candidatus Iainarchaeales</taxon>
        <taxon>Candidatus Iainarchaeaceae</taxon>
        <taxon>Candidatus Iainarchaeum</taxon>
    </lineage>
</organism>
<evidence type="ECO:0000313" key="4">
    <source>
        <dbReference type="Proteomes" id="UP000564964"/>
    </source>
</evidence>
<dbReference type="Proteomes" id="UP000564964">
    <property type="component" value="Unassembled WGS sequence"/>
</dbReference>
<accession>A0A7J4JIM0</accession>
<evidence type="ECO:0000256" key="1">
    <source>
        <dbReference type="SAM" id="Phobius"/>
    </source>
</evidence>
<reference evidence="3" key="3">
    <citation type="submission" date="2021-05" db="EMBL/GenBank/DDBJ databases">
        <title>Protein family content uncovers lineage relationships and bacterial pathway maintenance mechanisms in DPANN archaea.</title>
        <authorList>
            <person name="Castelle C.J."/>
            <person name="Meheust R."/>
            <person name="Jaffe A.L."/>
            <person name="Seitz K."/>
            <person name="Gong X."/>
            <person name="Baker B.J."/>
            <person name="Banfield J.F."/>
        </authorList>
    </citation>
    <scope>NUCLEOTIDE SEQUENCE</scope>
    <source>
        <strain evidence="3">RIFCSPLOWO2_01_FULL_58_19</strain>
    </source>
</reference>
<keyword evidence="1" id="KW-0472">Membrane</keyword>
<evidence type="ECO:0000313" key="2">
    <source>
        <dbReference type="EMBL" id="HIH16449.1"/>
    </source>
</evidence>
<reference evidence="3" key="2">
    <citation type="submission" date="2021-03" db="EMBL/GenBank/DDBJ databases">
        <authorList>
            <person name="Jaffe A."/>
        </authorList>
    </citation>
    <scope>NUCLEOTIDE SEQUENCE</scope>
    <source>
        <strain evidence="3">RIFCSPLOWO2_01_FULL_58_19</strain>
    </source>
</reference>
<proteinExistence type="predicted"/>
<sequence>MNSVTQQVLNAFFYYGCISLTLALGIAALVSGLAAHLNGMLAVATLNYFVGFLSLSTAHWVYSKGKKILVCY</sequence>
<comment type="caution">
    <text evidence="2">The sequence shown here is derived from an EMBL/GenBank/DDBJ whole genome shotgun (WGS) entry which is preliminary data.</text>
</comment>
<gene>
    <name evidence="2" type="ORF">HA252_03530</name>
    <name evidence="3" type="ORF">J4203_02065</name>
</gene>
<dbReference type="Proteomes" id="UP000678237">
    <property type="component" value="Unassembled WGS sequence"/>
</dbReference>